<evidence type="ECO:0000313" key="2">
    <source>
        <dbReference type="Proteomes" id="UP000814033"/>
    </source>
</evidence>
<reference evidence="1" key="1">
    <citation type="submission" date="2021-02" db="EMBL/GenBank/DDBJ databases">
        <authorList>
            <consortium name="DOE Joint Genome Institute"/>
            <person name="Ahrendt S."/>
            <person name="Looney B.P."/>
            <person name="Miyauchi S."/>
            <person name="Morin E."/>
            <person name="Drula E."/>
            <person name="Courty P.E."/>
            <person name="Chicoki N."/>
            <person name="Fauchery L."/>
            <person name="Kohler A."/>
            <person name="Kuo A."/>
            <person name="Labutti K."/>
            <person name="Pangilinan J."/>
            <person name="Lipzen A."/>
            <person name="Riley R."/>
            <person name="Andreopoulos W."/>
            <person name="He G."/>
            <person name="Johnson J."/>
            <person name="Barry K.W."/>
            <person name="Grigoriev I.V."/>
            <person name="Nagy L."/>
            <person name="Hibbett D."/>
            <person name="Henrissat B."/>
            <person name="Matheny P.B."/>
            <person name="Labbe J."/>
            <person name="Martin F."/>
        </authorList>
    </citation>
    <scope>NUCLEOTIDE SEQUENCE</scope>
    <source>
        <strain evidence="1">FP105234-sp</strain>
    </source>
</reference>
<organism evidence="1 2">
    <name type="scientific">Auriscalpium vulgare</name>
    <dbReference type="NCBI Taxonomy" id="40419"/>
    <lineage>
        <taxon>Eukaryota</taxon>
        <taxon>Fungi</taxon>
        <taxon>Dikarya</taxon>
        <taxon>Basidiomycota</taxon>
        <taxon>Agaricomycotina</taxon>
        <taxon>Agaricomycetes</taxon>
        <taxon>Russulales</taxon>
        <taxon>Auriscalpiaceae</taxon>
        <taxon>Auriscalpium</taxon>
    </lineage>
</organism>
<reference evidence="1" key="2">
    <citation type="journal article" date="2022" name="New Phytol.">
        <title>Evolutionary transition to the ectomycorrhizal habit in the genomes of a hyperdiverse lineage of mushroom-forming fungi.</title>
        <authorList>
            <person name="Looney B."/>
            <person name="Miyauchi S."/>
            <person name="Morin E."/>
            <person name="Drula E."/>
            <person name="Courty P.E."/>
            <person name="Kohler A."/>
            <person name="Kuo A."/>
            <person name="LaButti K."/>
            <person name="Pangilinan J."/>
            <person name="Lipzen A."/>
            <person name="Riley R."/>
            <person name="Andreopoulos W."/>
            <person name="He G."/>
            <person name="Johnson J."/>
            <person name="Nolan M."/>
            <person name="Tritt A."/>
            <person name="Barry K.W."/>
            <person name="Grigoriev I.V."/>
            <person name="Nagy L.G."/>
            <person name="Hibbett D."/>
            <person name="Henrissat B."/>
            <person name="Matheny P.B."/>
            <person name="Labbe J."/>
            <person name="Martin F.M."/>
        </authorList>
    </citation>
    <scope>NUCLEOTIDE SEQUENCE</scope>
    <source>
        <strain evidence="1">FP105234-sp</strain>
    </source>
</reference>
<evidence type="ECO:0000313" key="1">
    <source>
        <dbReference type="EMBL" id="KAI0045674.1"/>
    </source>
</evidence>
<gene>
    <name evidence="1" type="ORF">FA95DRAFT_1543538</name>
</gene>
<accession>A0ACB8RNW2</accession>
<name>A0ACB8RNW2_9AGAM</name>
<proteinExistence type="predicted"/>
<sequence>MFSFSGVVLGLSLLASASAQATIDVTVGGPNGETVYSPQSVVASPGDHVIFHFNPKNHSVTQSSFNDPCTNLYGGFDSGFHPVPIGQTYGNPTFEVIVKDNNPIWVHCRQAENTAGSHCGKGMVFAVNPGFPGSNNTFAAFQAKALAIGAALSSSAGVSATTTQAIATSTYAASSGAPTIHVTVGGPNGETVYNPTNVVASPGDHVLFHFNPKNHSVTQSSFNDPCTNLYGGFDSGFHPVAIGTTSGNPTFEVIVKDNNPIWVHCRQAENTAGSHCGKGMVFAVNPGFPGSSNTFAAFQAKALAIGAALSSSAGVSATTTQTIATSTYAASSGAPTIHVTVGGPNGETVYNPTNVVASPGDHVLFTFNPKNHSVTQSSFNDPCNNLYGGFDSGFHPVPIGQTYGNPTFEVIVKDNNPIWVHCRQAENTAGSHCGKGMVFAVNAGFPGSSNTFAAFQAKALAVGAALSASAGLSVTTTAAYGSAATPQVVTVTKTVTVEVDAWTTTYAPYPSKTA</sequence>
<keyword evidence="2" id="KW-1185">Reference proteome</keyword>
<dbReference type="Proteomes" id="UP000814033">
    <property type="component" value="Unassembled WGS sequence"/>
</dbReference>
<comment type="caution">
    <text evidence="1">The sequence shown here is derived from an EMBL/GenBank/DDBJ whole genome shotgun (WGS) entry which is preliminary data.</text>
</comment>
<dbReference type="EMBL" id="MU275945">
    <property type="protein sequence ID" value="KAI0045674.1"/>
    <property type="molecule type" value="Genomic_DNA"/>
</dbReference>
<protein>
    <submittedName>
        <fullName evidence="1">Cupredoxin</fullName>
    </submittedName>
</protein>